<dbReference type="NCBIfam" id="TIGR03595">
    <property type="entry name" value="Obg_CgtA_exten"/>
    <property type="match status" value="1"/>
</dbReference>
<evidence type="ECO:0000256" key="4">
    <source>
        <dbReference type="ARBA" id="ARBA00022723"/>
    </source>
</evidence>
<dbReference type="Gene3D" id="2.70.210.12">
    <property type="entry name" value="GTP1/OBG domain"/>
    <property type="match status" value="1"/>
</dbReference>
<dbReference type="GO" id="GO:0005525">
    <property type="term" value="F:GTP binding"/>
    <property type="evidence" value="ECO:0007669"/>
    <property type="project" value="UniProtKB-UniRule"/>
</dbReference>
<dbReference type="PROSITE" id="PS00905">
    <property type="entry name" value="GTP1_OBG"/>
    <property type="match status" value="1"/>
</dbReference>
<dbReference type="FunFam" id="2.70.210.12:FF:000001">
    <property type="entry name" value="GTPase Obg"/>
    <property type="match status" value="1"/>
</dbReference>
<dbReference type="PANTHER" id="PTHR11702">
    <property type="entry name" value="DEVELOPMENTALLY REGULATED GTP-BINDING PROTEIN-RELATED"/>
    <property type="match status" value="1"/>
</dbReference>
<dbReference type="InterPro" id="IPR014100">
    <property type="entry name" value="GTP-bd_Obg/CgtA"/>
</dbReference>
<dbReference type="InterPro" id="IPR031167">
    <property type="entry name" value="G_OBG"/>
</dbReference>
<keyword evidence="3 9" id="KW-0963">Cytoplasm</keyword>
<dbReference type="NCBIfam" id="NF008954">
    <property type="entry name" value="PRK12296.1"/>
    <property type="match status" value="1"/>
</dbReference>
<dbReference type="InterPro" id="IPR006074">
    <property type="entry name" value="GTP1-OBG_CS"/>
</dbReference>
<keyword evidence="4 9" id="KW-0479">Metal-binding</keyword>
<dbReference type="GO" id="GO:0042254">
    <property type="term" value="P:ribosome biogenesis"/>
    <property type="evidence" value="ECO:0007669"/>
    <property type="project" value="UniProtKB-UniRule"/>
</dbReference>
<evidence type="ECO:0000256" key="6">
    <source>
        <dbReference type="ARBA" id="ARBA00022801"/>
    </source>
</evidence>
<dbReference type="RefSeq" id="WP_160625249.1">
    <property type="nucleotide sequence ID" value="NZ_WUUQ01000002.1"/>
</dbReference>
<evidence type="ECO:0000259" key="12">
    <source>
        <dbReference type="PROSITE" id="PS51881"/>
    </source>
</evidence>
<protein>
    <recommendedName>
        <fullName evidence="9">GTPase Obg</fullName>
        <ecNumber evidence="9">3.6.5.-</ecNumber>
    </recommendedName>
    <alternativeName>
        <fullName evidence="9">GTP-binding protein Obg</fullName>
    </alternativeName>
</protein>
<evidence type="ECO:0000256" key="3">
    <source>
        <dbReference type="ARBA" id="ARBA00022490"/>
    </source>
</evidence>
<evidence type="ECO:0000256" key="1">
    <source>
        <dbReference type="ARBA" id="ARBA00001946"/>
    </source>
</evidence>
<comment type="cofactor">
    <cofactor evidence="1 9">
        <name>Mg(2+)</name>
        <dbReference type="ChEBI" id="CHEBI:18420"/>
    </cofactor>
</comment>
<dbReference type="PROSITE" id="PS51710">
    <property type="entry name" value="G_OBG"/>
    <property type="match status" value="1"/>
</dbReference>
<dbReference type="SUPFAM" id="SSF52540">
    <property type="entry name" value="P-loop containing nucleoside triphosphate hydrolases"/>
    <property type="match status" value="1"/>
</dbReference>
<reference evidence="14 15" key="2">
    <citation type="submission" date="2020-01" db="EMBL/GenBank/DDBJ databases">
        <title>Clostridiaceae sp. nov. isolated from the gut of human by culturomics.</title>
        <authorList>
            <person name="Chang Y."/>
        </authorList>
    </citation>
    <scope>NUCLEOTIDE SEQUENCE [LARGE SCALE GENOMIC DNA]</scope>
    <source>
        <strain evidence="14 15">DONG20-135</strain>
    </source>
</reference>
<evidence type="ECO:0000256" key="2">
    <source>
        <dbReference type="ARBA" id="ARBA00007699"/>
    </source>
</evidence>
<dbReference type="EMBL" id="WUUQ01000002">
    <property type="protein sequence ID" value="MXQ73844.1"/>
    <property type="molecule type" value="Genomic_DNA"/>
</dbReference>
<evidence type="ECO:0000256" key="8">
    <source>
        <dbReference type="ARBA" id="ARBA00023134"/>
    </source>
</evidence>
<dbReference type="InterPro" id="IPR015349">
    <property type="entry name" value="OCT_dom"/>
</dbReference>
<feature type="binding site" evidence="9">
    <location>
        <position position="173"/>
    </location>
    <ligand>
        <name>Mg(2+)</name>
        <dbReference type="ChEBI" id="CHEBI:18420"/>
    </ligand>
</feature>
<feature type="binding site" evidence="9">
    <location>
        <begin position="283"/>
        <end position="286"/>
    </location>
    <ligand>
        <name>GTP</name>
        <dbReference type="ChEBI" id="CHEBI:37565"/>
    </ligand>
</feature>
<dbReference type="Gene3D" id="3.40.50.300">
    <property type="entry name" value="P-loop containing nucleotide triphosphate hydrolases"/>
    <property type="match status" value="1"/>
</dbReference>
<dbReference type="PROSITE" id="PS51883">
    <property type="entry name" value="OBG"/>
    <property type="match status" value="1"/>
</dbReference>
<dbReference type="PRINTS" id="PR00326">
    <property type="entry name" value="GTP1OBG"/>
</dbReference>
<evidence type="ECO:0000256" key="9">
    <source>
        <dbReference type="HAMAP-Rule" id="MF_01454"/>
    </source>
</evidence>
<feature type="binding site" evidence="9">
    <location>
        <begin position="191"/>
        <end position="195"/>
    </location>
    <ligand>
        <name>GTP</name>
        <dbReference type="ChEBI" id="CHEBI:37565"/>
    </ligand>
</feature>
<dbReference type="NCBIfam" id="TIGR00231">
    <property type="entry name" value="small_GTP"/>
    <property type="match status" value="1"/>
</dbReference>
<comment type="caution">
    <text evidence="14">The sequence shown here is derived from an EMBL/GenBank/DDBJ whole genome shotgun (WGS) entry which is preliminary data.</text>
</comment>
<evidence type="ECO:0000256" key="7">
    <source>
        <dbReference type="ARBA" id="ARBA00022842"/>
    </source>
</evidence>
<dbReference type="NCBIfam" id="NF008955">
    <property type="entry name" value="PRK12297.1"/>
    <property type="match status" value="1"/>
</dbReference>
<keyword evidence="6 9" id="KW-0378">Hydrolase</keyword>
<feature type="domain" description="OBG-type G" evidence="11">
    <location>
        <begin position="160"/>
        <end position="329"/>
    </location>
</feature>
<dbReference type="Pfam" id="PF01926">
    <property type="entry name" value="MMR_HSR1"/>
    <property type="match status" value="1"/>
</dbReference>
<dbReference type="NCBIfam" id="NF008956">
    <property type="entry name" value="PRK12299.1"/>
    <property type="match status" value="1"/>
</dbReference>
<feature type="domain" description="OCT" evidence="12">
    <location>
        <begin position="350"/>
        <end position="428"/>
    </location>
</feature>
<dbReference type="HAMAP" id="MF_01454">
    <property type="entry name" value="GTPase_Obg"/>
    <property type="match status" value="1"/>
</dbReference>
<dbReference type="CDD" id="cd01898">
    <property type="entry name" value="Obg"/>
    <property type="match status" value="1"/>
</dbReference>
<dbReference type="PANTHER" id="PTHR11702:SF31">
    <property type="entry name" value="MITOCHONDRIAL RIBOSOME-ASSOCIATED GTPASE 2"/>
    <property type="match status" value="1"/>
</dbReference>
<dbReference type="GO" id="GO:0000287">
    <property type="term" value="F:magnesium ion binding"/>
    <property type="evidence" value="ECO:0007669"/>
    <property type="project" value="InterPro"/>
</dbReference>
<dbReference type="NCBIfam" id="TIGR02729">
    <property type="entry name" value="Obg_CgtA"/>
    <property type="match status" value="1"/>
</dbReference>
<evidence type="ECO:0000313" key="15">
    <source>
        <dbReference type="Proteomes" id="UP000434036"/>
    </source>
</evidence>
<evidence type="ECO:0000313" key="14">
    <source>
        <dbReference type="EMBL" id="MXQ73844.1"/>
    </source>
</evidence>
<dbReference type="InterPro" id="IPR045086">
    <property type="entry name" value="OBG_GTPase"/>
</dbReference>
<dbReference type="Pfam" id="PF09269">
    <property type="entry name" value="DUF1967"/>
    <property type="match status" value="1"/>
</dbReference>
<feature type="domain" description="Obg" evidence="13">
    <location>
        <begin position="1"/>
        <end position="159"/>
    </location>
</feature>
<dbReference type="InterPro" id="IPR006073">
    <property type="entry name" value="GTP-bd"/>
</dbReference>
<comment type="subcellular location">
    <subcellularLocation>
        <location evidence="9">Cytoplasm</location>
    </subcellularLocation>
</comment>
<gene>
    <name evidence="14" type="primary">obgE</name>
    <name evidence="9" type="synonym">obg</name>
    <name evidence="14" type="ORF">GSF08_07815</name>
</gene>
<keyword evidence="15" id="KW-1185">Reference proteome</keyword>
<keyword evidence="7 9" id="KW-0460">Magnesium</keyword>
<sequence>MKFIDRVKIHIKAGKGGDGITAFRREKYVPLGGPAGGDGGRGGNVIFEVDTGKTTLLDLRYQKKVIAENGGNGKVKKMHGADGTDTIVKVPQGTIVKDAGTGAIIADLTRPGQQAIIAKAGRGGRGNFHFKSSRNSAPQYSERGEPGEEKDVQVELKLLADAGLVGFPSVGKSTLLSVVSKARPEIAEYHFTTISPNLGMVQVPDGRSFVMADLPGLIEGASQGKGLGHQFLRHIERCRVIIHVIDMGANDGRDPIEDYEIINKELAEYEYRLMERPQIVVANKMDLENAAENLKRFKAKYPDIDVFETTTIIDEGLDAVLYRTADLLAVTPEFPIFNEDDTEATGVLYKFEEERPQFFVHNLGNGQWLVDGDGIERTFQMSRIDSDEDAMRFARKMRKMGIDEALREAGCQDGDVVTICKVEFQFVE</sequence>
<dbReference type="InterPro" id="IPR006169">
    <property type="entry name" value="GTP1_OBG_dom"/>
</dbReference>
<evidence type="ECO:0000259" key="11">
    <source>
        <dbReference type="PROSITE" id="PS51710"/>
    </source>
</evidence>
<dbReference type="SUPFAM" id="SSF82051">
    <property type="entry name" value="Obg GTP-binding protein N-terminal domain"/>
    <property type="match status" value="1"/>
</dbReference>
<evidence type="ECO:0000259" key="13">
    <source>
        <dbReference type="PROSITE" id="PS51883"/>
    </source>
</evidence>
<feature type="binding site" evidence="9">
    <location>
        <begin position="213"/>
        <end position="216"/>
    </location>
    <ligand>
        <name>GTP</name>
        <dbReference type="ChEBI" id="CHEBI:37565"/>
    </ligand>
</feature>
<comment type="function">
    <text evidence="9">An essential GTPase which binds GTP, GDP and possibly (p)ppGpp with moderate affinity, with high nucleotide exchange rates and a fairly low GTP hydrolysis rate. Plays a role in control of the cell cycle, stress response, ribosome biogenesis and in those bacteria that undergo differentiation, in morphogenesis control.</text>
</comment>
<accession>A0A6N8U931</accession>
<feature type="binding site" evidence="9">
    <location>
        <position position="193"/>
    </location>
    <ligand>
        <name>Mg(2+)</name>
        <dbReference type="ChEBI" id="CHEBI:18420"/>
    </ligand>
</feature>
<dbReference type="GO" id="GO:0003924">
    <property type="term" value="F:GTPase activity"/>
    <property type="evidence" value="ECO:0007669"/>
    <property type="project" value="UniProtKB-UniRule"/>
</dbReference>
<evidence type="ECO:0000256" key="5">
    <source>
        <dbReference type="ARBA" id="ARBA00022741"/>
    </source>
</evidence>
<dbReference type="GO" id="GO:0005737">
    <property type="term" value="C:cytoplasm"/>
    <property type="evidence" value="ECO:0007669"/>
    <property type="project" value="UniProtKB-SubCell"/>
</dbReference>
<dbReference type="Proteomes" id="UP000434036">
    <property type="component" value="Unassembled WGS sequence"/>
</dbReference>
<evidence type="ECO:0000256" key="10">
    <source>
        <dbReference type="SAM" id="MobiDB-lite"/>
    </source>
</evidence>
<comment type="subunit">
    <text evidence="9">Monomer.</text>
</comment>
<feature type="binding site" evidence="9">
    <location>
        <begin position="166"/>
        <end position="173"/>
    </location>
    <ligand>
        <name>GTP</name>
        <dbReference type="ChEBI" id="CHEBI:37565"/>
    </ligand>
</feature>
<dbReference type="AlphaFoldDB" id="A0A6N8U931"/>
<organism evidence="14 15">
    <name type="scientific">Copranaerobaculum intestinale</name>
    <dbReference type="NCBI Taxonomy" id="2692629"/>
    <lineage>
        <taxon>Bacteria</taxon>
        <taxon>Bacillati</taxon>
        <taxon>Bacillota</taxon>
        <taxon>Erysipelotrichia</taxon>
        <taxon>Erysipelotrichales</taxon>
        <taxon>Erysipelotrichaceae</taxon>
        <taxon>Copranaerobaculum</taxon>
    </lineage>
</organism>
<dbReference type="SUPFAM" id="SSF102741">
    <property type="entry name" value="Obg GTP-binding protein C-terminal domain"/>
    <property type="match status" value="1"/>
</dbReference>
<dbReference type="PROSITE" id="PS51881">
    <property type="entry name" value="OCT"/>
    <property type="match status" value="1"/>
</dbReference>
<reference evidence="14 15" key="1">
    <citation type="submission" date="2019-12" db="EMBL/GenBank/DDBJ databases">
        <authorList>
            <person name="Yang R."/>
        </authorList>
    </citation>
    <scope>NUCLEOTIDE SEQUENCE [LARGE SCALE GENOMIC DNA]</scope>
    <source>
        <strain evidence="14 15">DONG20-135</strain>
    </source>
</reference>
<dbReference type="InterPro" id="IPR005225">
    <property type="entry name" value="Small_GTP-bd"/>
</dbReference>
<keyword evidence="5 9" id="KW-0547">Nucleotide-binding</keyword>
<feature type="binding site" evidence="9">
    <location>
        <begin position="310"/>
        <end position="312"/>
    </location>
    <ligand>
        <name>GTP</name>
        <dbReference type="ChEBI" id="CHEBI:37565"/>
    </ligand>
</feature>
<name>A0A6N8U931_9FIRM</name>
<feature type="region of interest" description="Disordered" evidence="10">
    <location>
        <begin position="127"/>
        <end position="148"/>
    </location>
</feature>
<dbReference type="Pfam" id="PF01018">
    <property type="entry name" value="GTP1_OBG"/>
    <property type="match status" value="1"/>
</dbReference>
<dbReference type="InterPro" id="IPR027417">
    <property type="entry name" value="P-loop_NTPase"/>
</dbReference>
<keyword evidence="8 9" id="KW-0342">GTP-binding</keyword>
<comment type="similarity">
    <text evidence="2 9">Belongs to the TRAFAC class OBG-HflX-like GTPase superfamily. OBG GTPase family.</text>
</comment>
<proteinExistence type="inferred from homology"/>
<dbReference type="Gene3D" id="3.30.300.350">
    <property type="entry name" value="GTP-binding protein OBG, C-terminal domain"/>
    <property type="match status" value="1"/>
</dbReference>
<dbReference type="EC" id="3.6.5.-" evidence="9"/>
<dbReference type="InterPro" id="IPR036726">
    <property type="entry name" value="GTP1_OBG_dom_sf"/>
</dbReference>
<dbReference type="InterPro" id="IPR036346">
    <property type="entry name" value="GTP-bd_prot_GTP1/OBG_C_sf"/>
</dbReference>